<protein>
    <submittedName>
        <fullName evidence="2">Uncharacterized protein</fullName>
    </submittedName>
</protein>
<organism evidence="2 3">
    <name type="scientific">Nepenthes gracilis</name>
    <name type="common">Slender pitcher plant</name>
    <dbReference type="NCBI Taxonomy" id="150966"/>
    <lineage>
        <taxon>Eukaryota</taxon>
        <taxon>Viridiplantae</taxon>
        <taxon>Streptophyta</taxon>
        <taxon>Embryophyta</taxon>
        <taxon>Tracheophyta</taxon>
        <taxon>Spermatophyta</taxon>
        <taxon>Magnoliopsida</taxon>
        <taxon>eudicotyledons</taxon>
        <taxon>Gunneridae</taxon>
        <taxon>Pentapetalae</taxon>
        <taxon>Caryophyllales</taxon>
        <taxon>Nepenthaceae</taxon>
        <taxon>Nepenthes</taxon>
    </lineage>
</organism>
<evidence type="ECO:0000256" key="1">
    <source>
        <dbReference type="SAM" id="Phobius"/>
    </source>
</evidence>
<evidence type="ECO:0000313" key="2">
    <source>
        <dbReference type="EMBL" id="GMH21395.1"/>
    </source>
</evidence>
<keyword evidence="1" id="KW-0812">Transmembrane</keyword>
<keyword evidence="3" id="KW-1185">Reference proteome</keyword>
<keyword evidence="1" id="KW-1133">Transmembrane helix</keyword>
<reference evidence="2" key="1">
    <citation type="submission" date="2023-05" db="EMBL/GenBank/DDBJ databases">
        <title>Nepenthes gracilis genome sequencing.</title>
        <authorList>
            <person name="Fukushima K."/>
        </authorList>
    </citation>
    <scope>NUCLEOTIDE SEQUENCE</scope>
    <source>
        <strain evidence="2">SING2019-196</strain>
    </source>
</reference>
<name>A0AAD3T0V7_NEPGR</name>
<keyword evidence="1" id="KW-0472">Membrane</keyword>
<dbReference type="Proteomes" id="UP001279734">
    <property type="component" value="Unassembled WGS sequence"/>
</dbReference>
<evidence type="ECO:0000313" key="3">
    <source>
        <dbReference type="Proteomes" id="UP001279734"/>
    </source>
</evidence>
<feature type="transmembrane region" description="Helical" evidence="1">
    <location>
        <begin position="20"/>
        <end position="46"/>
    </location>
</feature>
<sequence length="77" mass="8046">MFGAVIIQELTSFMTQLCSFAGAISCVVVSVGFADAMLTTIFTTILRGGVGASSSATLDAFLPSSLGFSMYFFKCPL</sequence>
<dbReference type="EMBL" id="BSYO01000023">
    <property type="protein sequence ID" value="GMH21395.1"/>
    <property type="molecule type" value="Genomic_DNA"/>
</dbReference>
<accession>A0AAD3T0V7</accession>
<dbReference type="AlphaFoldDB" id="A0AAD3T0V7"/>
<comment type="caution">
    <text evidence="2">The sequence shown here is derived from an EMBL/GenBank/DDBJ whole genome shotgun (WGS) entry which is preliminary data.</text>
</comment>
<proteinExistence type="predicted"/>
<gene>
    <name evidence="2" type="ORF">Nepgr_023237</name>
</gene>